<dbReference type="GO" id="GO:0016491">
    <property type="term" value="F:oxidoreductase activity"/>
    <property type="evidence" value="ECO:0007669"/>
    <property type="project" value="InterPro"/>
</dbReference>
<dbReference type="NCBIfam" id="TIGR02118">
    <property type="entry name" value="EthD family reductase"/>
    <property type="match status" value="1"/>
</dbReference>
<evidence type="ECO:0000313" key="2">
    <source>
        <dbReference type="EMBL" id="RFU79636.1"/>
    </source>
</evidence>
<dbReference type="PANTHER" id="PTHR40260:SF2">
    <property type="entry name" value="BLR8190 PROTEIN"/>
    <property type="match status" value="1"/>
</dbReference>
<accession>A0A395NU89</accession>
<organism evidence="2 3">
    <name type="scientific">Trichoderma arundinaceum</name>
    <dbReference type="NCBI Taxonomy" id="490622"/>
    <lineage>
        <taxon>Eukaryota</taxon>
        <taxon>Fungi</taxon>
        <taxon>Dikarya</taxon>
        <taxon>Ascomycota</taxon>
        <taxon>Pezizomycotina</taxon>
        <taxon>Sordariomycetes</taxon>
        <taxon>Hypocreomycetidae</taxon>
        <taxon>Hypocreales</taxon>
        <taxon>Hypocreaceae</taxon>
        <taxon>Trichoderma</taxon>
    </lineage>
</organism>
<comment type="similarity">
    <text evidence="1">Belongs to the tpcK family.</text>
</comment>
<comment type="caution">
    <text evidence="2">The sequence shown here is derived from an EMBL/GenBank/DDBJ whole genome shotgun (WGS) entry which is preliminary data.</text>
</comment>
<dbReference type="InterPro" id="IPR011008">
    <property type="entry name" value="Dimeric_a/b-barrel"/>
</dbReference>
<evidence type="ECO:0008006" key="4">
    <source>
        <dbReference type="Google" id="ProtNLM"/>
    </source>
</evidence>
<dbReference type="STRING" id="490622.A0A395NU89"/>
<protein>
    <recommendedName>
        <fullName evidence="4">Ethyl tert-butyl ether degradation</fullName>
    </recommendedName>
</protein>
<gene>
    <name evidence="2" type="ORF">TARUN_2577</name>
</gene>
<dbReference type="Proteomes" id="UP000266272">
    <property type="component" value="Unassembled WGS sequence"/>
</dbReference>
<name>A0A395NU89_TRIAR</name>
<keyword evidence="3" id="KW-1185">Reference proteome</keyword>
<dbReference type="PANTHER" id="PTHR40260">
    <property type="entry name" value="BLR8190 PROTEIN"/>
    <property type="match status" value="1"/>
</dbReference>
<dbReference type="EMBL" id="PXOA01000147">
    <property type="protein sequence ID" value="RFU79636.1"/>
    <property type="molecule type" value="Genomic_DNA"/>
</dbReference>
<reference evidence="2 3" key="1">
    <citation type="journal article" date="2018" name="PLoS Pathog.">
        <title>Evolution of structural diversity of trichothecenes, a family of toxins produced by plant pathogenic and entomopathogenic fungi.</title>
        <authorList>
            <person name="Proctor R.H."/>
            <person name="McCormick S.P."/>
            <person name="Kim H.S."/>
            <person name="Cardoza R.E."/>
            <person name="Stanley A.M."/>
            <person name="Lindo L."/>
            <person name="Kelly A."/>
            <person name="Brown D.W."/>
            <person name="Lee T."/>
            <person name="Vaughan M.M."/>
            <person name="Alexander N.J."/>
            <person name="Busman M."/>
            <person name="Gutierrez S."/>
        </authorList>
    </citation>
    <scope>NUCLEOTIDE SEQUENCE [LARGE SCALE GENOMIC DNA]</scope>
    <source>
        <strain evidence="2 3">IBT 40837</strain>
    </source>
</reference>
<evidence type="ECO:0000313" key="3">
    <source>
        <dbReference type="Proteomes" id="UP000266272"/>
    </source>
</evidence>
<sequence>MPSNLTVLYNQPKEGEYFNLEYYINTHMPIVKKQWTPLGLKAWQVIKFGPGSQFYGGVLLTWENPENATSVLTAAESKPVFDDVPNFTNLTPILLPSSIEDSWELK</sequence>
<proteinExistence type="inferred from homology"/>
<dbReference type="InterPro" id="IPR009799">
    <property type="entry name" value="EthD_dom"/>
</dbReference>
<dbReference type="SUPFAM" id="SSF54909">
    <property type="entry name" value="Dimeric alpha+beta barrel"/>
    <property type="match status" value="1"/>
</dbReference>
<dbReference type="AlphaFoldDB" id="A0A395NU89"/>
<dbReference type="OrthoDB" id="4892971at2759"/>
<evidence type="ECO:0000256" key="1">
    <source>
        <dbReference type="ARBA" id="ARBA00005986"/>
    </source>
</evidence>
<dbReference type="Gene3D" id="3.30.70.100">
    <property type="match status" value="1"/>
</dbReference>